<evidence type="ECO:0000256" key="1">
    <source>
        <dbReference type="ARBA" id="ARBA00022729"/>
    </source>
</evidence>
<evidence type="ECO:0000313" key="3">
    <source>
        <dbReference type="EMBL" id="HCT57006.1"/>
    </source>
</evidence>
<keyword evidence="3" id="KW-0449">Lipoprotein</keyword>
<dbReference type="PANTHER" id="PTHR35869">
    <property type="entry name" value="OUTER-MEMBRANE LIPOPROTEIN CARRIER PROTEIN"/>
    <property type="match status" value="1"/>
</dbReference>
<dbReference type="SUPFAM" id="SSF89392">
    <property type="entry name" value="Prokaryotic lipoproteins and lipoprotein localization factors"/>
    <property type="match status" value="1"/>
</dbReference>
<protein>
    <submittedName>
        <fullName evidence="3">Outer membrane lipoprotein carrier protein LolA</fullName>
    </submittedName>
</protein>
<name>A0A3D4V798_9BACT</name>
<dbReference type="InterPro" id="IPR004564">
    <property type="entry name" value="OM_lipoprot_carrier_LolA-like"/>
</dbReference>
<evidence type="ECO:0000256" key="2">
    <source>
        <dbReference type="SAM" id="SignalP"/>
    </source>
</evidence>
<gene>
    <name evidence="3" type="ORF">DGD08_07295</name>
</gene>
<comment type="caution">
    <text evidence="3">The sequence shown here is derived from an EMBL/GenBank/DDBJ whole genome shotgun (WGS) entry which is preliminary data.</text>
</comment>
<feature type="signal peptide" evidence="2">
    <location>
        <begin position="1"/>
        <end position="31"/>
    </location>
</feature>
<dbReference type="InterPro" id="IPR029046">
    <property type="entry name" value="LolA/LolB/LppX"/>
</dbReference>
<sequence>MITMTMTSRPSVVMAVTAACVAALMTTSVGAQGTADASYERVAKAWAGTHTLRADFEQKITNPLLARTVNSKGVFLQERPGKLSITFTQPAGDRIVGDGKWLWVYLPSSAPGQVLKLPADADGAIVADLLSQLLDTPKKAFTISGGESSPVDGRAARRVQLIPKAAGTAPFQKAVLWLDEKDPRPLRVQVVDGQGVDRTITLTTWSPEATLPADAFRFNVPKGVKVASKM</sequence>
<organism evidence="3 4">
    <name type="scientific">Gemmatimonas aurantiaca</name>
    <dbReference type="NCBI Taxonomy" id="173480"/>
    <lineage>
        <taxon>Bacteria</taxon>
        <taxon>Pseudomonadati</taxon>
        <taxon>Gemmatimonadota</taxon>
        <taxon>Gemmatimonadia</taxon>
        <taxon>Gemmatimonadales</taxon>
        <taxon>Gemmatimonadaceae</taxon>
        <taxon>Gemmatimonas</taxon>
    </lineage>
</organism>
<dbReference type="CDD" id="cd16325">
    <property type="entry name" value="LolA"/>
    <property type="match status" value="1"/>
</dbReference>
<dbReference type="Proteomes" id="UP000264071">
    <property type="component" value="Unassembled WGS sequence"/>
</dbReference>
<dbReference type="EMBL" id="DPIY01000006">
    <property type="protein sequence ID" value="HCT57006.1"/>
    <property type="molecule type" value="Genomic_DNA"/>
</dbReference>
<dbReference type="Pfam" id="PF03548">
    <property type="entry name" value="LolA"/>
    <property type="match status" value="1"/>
</dbReference>
<dbReference type="PANTHER" id="PTHR35869:SF1">
    <property type="entry name" value="OUTER-MEMBRANE LIPOPROTEIN CARRIER PROTEIN"/>
    <property type="match status" value="1"/>
</dbReference>
<keyword evidence="1 2" id="KW-0732">Signal</keyword>
<reference evidence="3 4" key="1">
    <citation type="journal article" date="2018" name="Nat. Biotechnol.">
        <title>A standardized bacterial taxonomy based on genome phylogeny substantially revises the tree of life.</title>
        <authorList>
            <person name="Parks D.H."/>
            <person name="Chuvochina M."/>
            <person name="Waite D.W."/>
            <person name="Rinke C."/>
            <person name="Skarshewski A."/>
            <person name="Chaumeil P.A."/>
            <person name="Hugenholtz P."/>
        </authorList>
    </citation>
    <scope>NUCLEOTIDE SEQUENCE [LARGE SCALE GENOMIC DNA]</scope>
    <source>
        <strain evidence="3">UBA8844</strain>
    </source>
</reference>
<accession>A0A3D4V798</accession>
<feature type="chain" id="PRO_5017633775" evidence="2">
    <location>
        <begin position="32"/>
        <end position="230"/>
    </location>
</feature>
<proteinExistence type="predicted"/>
<evidence type="ECO:0000313" key="4">
    <source>
        <dbReference type="Proteomes" id="UP000264071"/>
    </source>
</evidence>
<dbReference type="AlphaFoldDB" id="A0A3D4V798"/>
<dbReference type="OMA" id="KENDECA"/>
<dbReference type="Gene3D" id="2.50.20.10">
    <property type="entry name" value="Lipoprotein localisation LolA/LolB/LppX"/>
    <property type="match status" value="1"/>
</dbReference>